<gene>
    <name evidence="1" type="ORF">G2W53_001617</name>
</gene>
<protein>
    <submittedName>
        <fullName evidence="1">Uncharacterized protein</fullName>
    </submittedName>
</protein>
<proteinExistence type="predicted"/>
<dbReference type="EMBL" id="JAAIUW010000001">
    <property type="protein sequence ID" value="KAF7844712.1"/>
    <property type="molecule type" value="Genomic_DNA"/>
</dbReference>
<evidence type="ECO:0000313" key="1">
    <source>
        <dbReference type="EMBL" id="KAF7844712.1"/>
    </source>
</evidence>
<keyword evidence="2" id="KW-1185">Reference proteome</keyword>
<sequence length="19" mass="2208">MEEKENGGDGWMKKRRGEA</sequence>
<name>A0A835CMP6_9FABA</name>
<accession>A0A835CMP6</accession>
<dbReference type="Proteomes" id="UP000634136">
    <property type="component" value="Unassembled WGS sequence"/>
</dbReference>
<reference evidence="1" key="1">
    <citation type="submission" date="2020-09" db="EMBL/GenBank/DDBJ databases">
        <title>Genome-Enabled Discovery of Anthraquinone Biosynthesis in Senna tora.</title>
        <authorList>
            <person name="Kang S.-H."/>
            <person name="Pandey R.P."/>
            <person name="Lee C.-M."/>
            <person name="Sim J.-S."/>
            <person name="Jeong J.-T."/>
            <person name="Choi B.-S."/>
            <person name="Jung M."/>
            <person name="Ginzburg D."/>
            <person name="Zhao K."/>
            <person name="Won S.Y."/>
            <person name="Oh T.-J."/>
            <person name="Yu Y."/>
            <person name="Kim N.-H."/>
            <person name="Lee O.R."/>
            <person name="Lee T.-H."/>
            <person name="Bashyal P."/>
            <person name="Kim T.-S."/>
            <person name="Lee W.-H."/>
            <person name="Kawkins C."/>
            <person name="Kim C.-K."/>
            <person name="Kim J.S."/>
            <person name="Ahn B.O."/>
            <person name="Rhee S.Y."/>
            <person name="Sohng J.K."/>
        </authorList>
    </citation>
    <scope>NUCLEOTIDE SEQUENCE</scope>
    <source>
        <tissue evidence="1">Leaf</tissue>
    </source>
</reference>
<comment type="caution">
    <text evidence="1">The sequence shown here is derived from an EMBL/GenBank/DDBJ whole genome shotgun (WGS) entry which is preliminary data.</text>
</comment>
<dbReference type="AlphaFoldDB" id="A0A835CMP6"/>
<evidence type="ECO:0000313" key="2">
    <source>
        <dbReference type="Proteomes" id="UP000634136"/>
    </source>
</evidence>
<organism evidence="1 2">
    <name type="scientific">Senna tora</name>
    <dbReference type="NCBI Taxonomy" id="362788"/>
    <lineage>
        <taxon>Eukaryota</taxon>
        <taxon>Viridiplantae</taxon>
        <taxon>Streptophyta</taxon>
        <taxon>Embryophyta</taxon>
        <taxon>Tracheophyta</taxon>
        <taxon>Spermatophyta</taxon>
        <taxon>Magnoliopsida</taxon>
        <taxon>eudicotyledons</taxon>
        <taxon>Gunneridae</taxon>
        <taxon>Pentapetalae</taxon>
        <taxon>rosids</taxon>
        <taxon>fabids</taxon>
        <taxon>Fabales</taxon>
        <taxon>Fabaceae</taxon>
        <taxon>Caesalpinioideae</taxon>
        <taxon>Cassia clade</taxon>
        <taxon>Senna</taxon>
    </lineage>
</organism>